<accession>A0A6N3FP75</accession>
<evidence type="ECO:0000256" key="3">
    <source>
        <dbReference type="ARBA" id="ARBA00022603"/>
    </source>
</evidence>
<sequence>MNSFIPWIGGKRLLKKSIMELFPEDFSRYIEVFGGAGWVLFAKEKHAELEVWNDYEGQLANLFRCVKYHPDAVKQELSLVLNSREFFEDFKCQLDLRGLTDVQRAARYFMIIKTSYAADRRTYGATKKNIQKGISYLSDISERLNTVIIEHRDFESLIRVYDRPAALFYCDPPYHQTERYYKAEFIQEDHERLKACLNGIEGRFVLSYNDDEYIRNLYKDFNIHEVSRRNSLLERYDIKNKEYNELMITNY</sequence>
<dbReference type="InterPro" id="IPR012327">
    <property type="entry name" value="MeTrfase_D12"/>
</dbReference>
<dbReference type="InterPro" id="IPR029063">
    <property type="entry name" value="SAM-dependent_MTases_sf"/>
</dbReference>
<gene>
    <name evidence="8" type="primary">dpnM</name>
    <name evidence="8" type="ORF">ELLFYP34_00511</name>
</gene>
<comment type="catalytic activity">
    <reaction evidence="6">
        <text>a 2'-deoxyadenosine in DNA + S-adenosyl-L-methionine = an N(6)-methyl-2'-deoxyadenosine in DNA + S-adenosyl-L-homocysteine + H(+)</text>
        <dbReference type="Rhea" id="RHEA:15197"/>
        <dbReference type="Rhea" id="RHEA-COMP:12418"/>
        <dbReference type="Rhea" id="RHEA-COMP:12419"/>
        <dbReference type="ChEBI" id="CHEBI:15378"/>
        <dbReference type="ChEBI" id="CHEBI:57856"/>
        <dbReference type="ChEBI" id="CHEBI:59789"/>
        <dbReference type="ChEBI" id="CHEBI:90615"/>
        <dbReference type="ChEBI" id="CHEBI:90616"/>
        <dbReference type="EC" id="2.1.1.72"/>
    </reaction>
</comment>
<evidence type="ECO:0000256" key="4">
    <source>
        <dbReference type="ARBA" id="ARBA00022679"/>
    </source>
</evidence>
<evidence type="ECO:0000256" key="2">
    <source>
        <dbReference type="ARBA" id="ARBA00011900"/>
    </source>
</evidence>
<organism evidence="8">
    <name type="scientific">Eubacterium limosum</name>
    <dbReference type="NCBI Taxonomy" id="1736"/>
    <lineage>
        <taxon>Bacteria</taxon>
        <taxon>Bacillati</taxon>
        <taxon>Bacillota</taxon>
        <taxon>Clostridia</taxon>
        <taxon>Eubacteriales</taxon>
        <taxon>Eubacteriaceae</taxon>
        <taxon>Eubacterium</taxon>
    </lineage>
</organism>
<dbReference type="Pfam" id="PF02086">
    <property type="entry name" value="MethyltransfD12"/>
    <property type="match status" value="1"/>
</dbReference>
<proteinExistence type="inferred from homology"/>
<evidence type="ECO:0000256" key="5">
    <source>
        <dbReference type="ARBA" id="ARBA00022691"/>
    </source>
</evidence>
<name>A0A6N3FP75_EUBLI</name>
<dbReference type="PRINTS" id="PR00505">
    <property type="entry name" value="D12N6MTFRASE"/>
</dbReference>
<dbReference type="PANTHER" id="PTHR30481">
    <property type="entry name" value="DNA ADENINE METHYLASE"/>
    <property type="match status" value="1"/>
</dbReference>
<dbReference type="PIRSF" id="PIRSF000398">
    <property type="entry name" value="M_m6A_EcoRV"/>
    <property type="match status" value="1"/>
</dbReference>
<dbReference type="GO" id="GO:0009307">
    <property type="term" value="P:DNA restriction-modification system"/>
    <property type="evidence" value="ECO:0007669"/>
    <property type="project" value="InterPro"/>
</dbReference>
<dbReference type="GO" id="GO:1904047">
    <property type="term" value="F:S-adenosyl-L-methionine binding"/>
    <property type="evidence" value="ECO:0007669"/>
    <property type="project" value="TreeGrafter"/>
</dbReference>
<dbReference type="PANTHER" id="PTHR30481:SF4">
    <property type="entry name" value="SITE-SPECIFIC DNA-METHYLTRANSFERASE (ADENINE-SPECIFIC)"/>
    <property type="match status" value="1"/>
</dbReference>
<protein>
    <recommendedName>
        <fullName evidence="2">site-specific DNA-methyltransferase (adenine-specific)</fullName>
        <ecNumber evidence="2">2.1.1.72</ecNumber>
    </recommendedName>
</protein>
<feature type="binding site" evidence="7">
    <location>
        <position position="54"/>
    </location>
    <ligand>
        <name>S-adenosyl-L-methionine</name>
        <dbReference type="ChEBI" id="CHEBI:59789"/>
    </ligand>
</feature>
<dbReference type="AlphaFoldDB" id="A0A6N3FP75"/>
<dbReference type="GO" id="GO:0009007">
    <property type="term" value="F:site-specific DNA-methyltransferase (adenine-specific) activity"/>
    <property type="evidence" value="ECO:0007669"/>
    <property type="project" value="UniProtKB-EC"/>
</dbReference>
<keyword evidence="3 8" id="KW-0489">Methyltransferase</keyword>
<evidence type="ECO:0000256" key="6">
    <source>
        <dbReference type="ARBA" id="ARBA00047942"/>
    </source>
</evidence>
<dbReference type="InterPro" id="IPR012263">
    <property type="entry name" value="M_m6A_EcoRV"/>
</dbReference>
<dbReference type="SUPFAM" id="SSF53335">
    <property type="entry name" value="S-adenosyl-L-methionine-dependent methyltransferases"/>
    <property type="match status" value="1"/>
</dbReference>
<evidence type="ECO:0000313" key="8">
    <source>
        <dbReference type="EMBL" id="VYU53755.1"/>
    </source>
</evidence>
<dbReference type="EC" id="2.1.1.72" evidence="2"/>
<evidence type="ECO:0000256" key="1">
    <source>
        <dbReference type="ARBA" id="ARBA00006594"/>
    </source>
</evidence>
<keyword evidence="4 8" id="KW-0808">Transferase</keyword>
<feature type="binding site" evidence="7">
    <location>
        <position position="11"/>
    </location>
    <ligand>
        <name>S-adenosyl-L-methionine</name>
        <dbReference type="ChEBI" id="CHEBI:59789"/>
    </ligand>
</feature>
<evidence type="ECO:0000256" key="7">
    <source>
        <dbReference type="PIRSR" id="PIRSR000398-1"/>
    </source>
</evidence>
<comment type="similarity">
    <text evidence="1">Belongs to the N(4)/N(6)-methyltransferase family.</text>
</comment>
<dbReference type="EMBL" id="CACRTR010000012">
    <property type="protein sequence ID" value="VYU53755.1"/>
    <property type="molecule type" value="Genomic_DNA"/>
</dbReference>
<feature type="binding site" evidence="7">
    <location>
        <position position="171"/>
    </location>
    <ligand>
        <name>S-adenosyl-L-methionine</name>
        <dbReference type="ChEBI" id="CHEBI:59789"/>
    </ligand>
</feature>
<feature type="binding site" evidence="7">
    <location>
        <position position="7"/>
    </location>
    <ligand>
        <name>S-adenosyl-L-methionine</name>
        <dbReference type="ChEBI" id="CHEBI:59789"/>
    </ligand>
</feature>
<dbReference type="Gene3D" id="1.10.1020.10">
    <property type="entry name" value="Adenine-specific Methyltransferase, Domain 2"/>
    <property type="match status" value="1"/>
</dbReference>
<dbReference type="GO" id="GO:0006298">
    <property type="term" value="P:mismatch repair"/>
    <property type="evidence" value="ECO:0007669"/>
    <property type="project" value="TreeGrafter"/>
</dbReference>
<dbReference type="GO" id="GO:0032259">
    <property type="term" value="P:methylation"/>
    <property type="evidence" value="ECO:0007669"/>
    <property type="project" value="UniProtKB-KW"/>
</dbReference>
<keyword evidence="5" id="KW-0949">S-adenosyl-L-methionine</keyword>
<dbReference type="GO" id="GO:0043565">
    <property type="term" value="F:sequence-specific DNA binding"/>
    <property type="evidence" value="ECO:0007669"/>
    <property type="project" value="TreeGrafter"/>
</dbReference>
<dbReference type="Gene3D" id="3.40.50.150">
    <property type="entry name" value="Vaccinia Virus protein VP39"/>
    <property type="match status" value="1"/>
</dbReference>
<reference evidence="8" key="1">
    <citation type="submission" date="2019-11" db="EMBL/GenBank/DDBJ databases">
        <authorList>
            <person name="Feng L."/>
        </authorList>
    </citation>
    <scope>NUCLEOTIDE SEQUENCE</scope>
    <source>
        <strain evidence="8">ElimosumLFYP34</strain>
    </source>
</reference>
<dbReference type="InterPro" id="IPR023095">
    <property type="entry name" value="Ade_MeTrfase_dom_2"/>
</dbReference>